<dbReference type="Gene3D" id="3.40.50.2300">
    <property type="match status" value="1"/>
</dbReference>
<dbReference type="PROSITE" id="PS50110">
    <property type="entry name" value="RESPONSE_REGULATORY"/>
    <property type="match status" value="1"/>
</dbReference>
<dbReference type="SMART" id="SM00448">
    <property type="entry name" value="REC"/>
    <property type="match status" value="1"/>
</dbReference>
<evidence type="ECO:0000256" key="1">
    <source>
        <dbReference type="PROSITE-ProRule" id="PRU00169"/>
    </source>
</evidence>
<evidence type="ECO:0000313" key="4">
    <source>
        <dbReference type="Proteomes" id="UP000285523"/>
    </source>
</evidence>
<dbReference type="InterPro" id="IPR011006">
    <property type="entry name" value="CheY-like_superfamily"/>
</dbReference>
<proteinExistence type="predicted"/>
<feature type="modified residue" description="4-aspartylphosphate" evidence="1">
    <location>
        <position position="60"/>
    </location>
</feature>
<dbReference type="OrthoDB" id="582170at2"/>
<dbReference type="InterPro" id="IPR001789">
    <property type="entry name" value="Sig_transdc_resp-reg_receiver"/>
</dbReference>
<accession>A0A418VDB6</accession>
<dbReference type="RefSeq" id="WP_119857235.1">
    <property type="nucleotide sequence ID" value="NZ_QYYD01000013.1"/>
</dbReference>
<gene>
    <name evidence="3" type="ORF">D4Q52_14305</name>
</gene>
<evidence type="ECO:0000313" key="3">
    <source>
        <dbReference type="EMBL" id="RJF74022.1"/>
    </source>
</evidence>
<dbReference type="Proteomes" id="UP000285523">
    <property type="component" value="Unassembled WGS sequence"/>
</dbReference>
<name>A0A418VDB6_RHOPL</name>
<dbReference type="EMBL" id="QYYD01000013">
    <property type="protein sequence ID" value="RJF74022.1"/>
    <property type="molecule type" value="Genomic_DNA"/>
</dbReference>
<dbReference type="GO" id="GO:0000160">
    <property type="term" value="P:phosphorelay signal transduction system"/>
    <property type="evidence" value="ECO:0007669"/>
    <property type="project" value="InterPro"/>
</dbReference>
<evidence type="ECO:0000259" key="2">
    <source>
        <dbReference type="PROSITE" id="PS50110"/>
    </source>
</evidence>
<protein>
    <submittedName>
        <fullName evidence="3">Response regulator</fullName>
    </submittedName>
</protein>
<reference evidence="3 4" key="1">
    <citation type="submission" date="2018-09" db="EMBL/GenBank/DDBJ databases">
        <title>Draft genome sequence of Rhodopseudomonas palustris 2.1.18.</title>
        <authorList>
            <person name="Robertson S.L."/>
            <person name="Meyer T.E."/>
            <person name="Kyndt J.A."/>
        </authorList>
    </citation>
    <scope>NUCLEOTIDE SEQUENCE [LARGE SCALE GENOMIC DNA]</scope>
    <source>
        <strain evidence="3 4">2.1.18</strain>
    </source>
</reference>
<dbReference type="SUPFAM" id="SSF52172">
    <property type="entry name" value="CheY-like"/>
    <property type="match status" value="1"/>
</dbReference>
<sequence length="129" mass="13612">MTTNKPLSGLRVLVVEDEYFVAQDVAIALAQCGAQIVGPVATLPEAMELAREPLDAAVLDINLRGMLVYPLADLLASRGVALVFATGYGAAAIPARFEHIRRCEKPVEIGEISAALFPGGLFCSSALRS</sequence>
<comment type="caution">
    <text evidence="3">The sequence shown here is derived from an EMBL/GenBank/DDBJ whole genome shotgun (WGS) entry which is preliminary data.</text>
</comment>
<dbReference type="AlphaFoldDB" id="A0A418VDB6"/>
<feature type="domain" description="Response regulatory" evidence="2">
    <location>
        <begin position="11"/>
        <end position="117"/>
    </location>
</feature>
<keyword evidence="1" id="KW-0597">Phosphoprotein</keyword>
<organism evidence="3 4">
    <name type="scientific">Rhodopseudomonas palustris</name>
    <dbReference type="NCBI Taxonomy" id="1076"/>
    <lineage>
        <taxon>Bacteria</taxon>
        <taxon>Pseudomonadati</taxon>
        <taxon>Pseudomonadota</taxon>
        <taxon>Alphaproteobacteria</taxon>
        <taxon>Hyphomicrobiales</taxon>
        <taxon>Nitrobacteraceae</taxon>
        <taxon>Rhodopseudomonas</taxon>
    </lineage>
</organism>